<reference evidence="2 3" key="1">
    <citation type="submission" date="2019-03" db="EMBL/GenBank/DDBJ databases">
        <title>Deep-cultivation of Planctomycetes and their phenomic and genomic characterization uncovers novel biology.</title>
        <authorList>
            <person name="Wiegand S."/>
            <person name="Jogler M."/>
            <person name="Boedeker C."/>
            <person name="Pinto D."/>
            <person name="Vollmers J."/>
            <person name="Rivas-Marin E."/>
            <person name="Kohn T."/>
            <person name="Peeters S.H."/>
            <person name="Heuer A."/>
            <person name="Rast P."/>
            <person name="Oberbeckmann S."/>
            <person name="Bunk B."/>
            <person name="Jeske O."/>
            <person name="Meyerdierks A."/>
            <person name="Storesund J.E."/>
            <person name="Kallscheuer N."/>
            <person name="Luecker S."/>
            <person name="Lage O.M."/>
            <person name="Pohl T."/>
            <person name="Merkel B.J."/>
            <person name="Hornburger P."/>
            <person name="Mueller R.-W."/>
            <person name="Bruemmer F."/>
            <person name="Labrenz M."/>
            <person name="Spormann A.M."/>
            <person name="Op den Camp H."/>
            <person name="Overmann J."/>
            <person name="Amann R."/>
            <person name="Jetten M.S.M."/>
            <person name="Mascher T."/>
            <person name="Medema M.H."/>
            <person name="Devos D.P."/>
            <person name="Kaster A.-K."/>
            <person name="Ovreas L."/>
            <person name="Rohde M."/>
            <person name="Galperin M.Y."/>
            <person name="Jogler C."/>
        </authorList>
    </citation>
    <scope>NUCLEOTIDE SEQUENCE [LARGE SCALE GENOMIC DNA]</scope>
    <source>
        <strain evidence="2 3">V202</strain>
    </source>
</reference>
<evidence type="ECO:0000313" key="3">
    <source>
        <dbReference type="Proteomes" id="UP000318384"/>
    </source>
</evidence>
<dbReference type="GO" id="GO:0030246">
    <property type="term" value="F:carbohydrate binding"/>
    <property type="evidence" value="ECO:0007669"/>
    <property type="project" value="InterPro"/>
</dbReference>
<dbReference type="EMBL" id="CP037422">
    <property type="protein sequence ID" value="QDU09692.1"/>
    <property type="molecule type" value="Genomic_DNA"/>
</dbReference>
<dbReference type="Gene3D" id="2.70.98.10">
    <property type="match status" value="1"/>
</dbReference>
<dbReference type="OrthoDB" id="6183686at2"/>
<feature type="signal peptide" evidence="1">
    <location>
        <begin position="1"/>
        <end position="24"/>
    </location>
</feature>
<dbReference type="AlphaFoldDB" id="A0A517WWW1"/>
<evidence type="ECO:0008006" key="4">
    <source>
        <dbReference type="Google" id="ProtNLM"/>
    </source>
</evidence>
<dbReference type="InterPro" id="IPR027839">
    <property type="entry name" value="DUF4432"/>
</dbReference>
<evidence type="ECO:0000313" key="2">
    <source>
        <dbReference type="EMBL" id="QDU09692.1"/>
    </source>
</evidence>
<dbReference type="Proteomes" id="UP000318384">
    <property type="component" value="Chromosome"/>
</dbReference>
<dbReference type="InterPro" id="IPR014718">
    <property type="entry name" value="GH-type_carb-bd"/>
</dbReference>
<dbReference type="GO" id="GO:0003824">
    <property type="term" value="F:catalytic activity"/>
    <property type="evidence" value="ECO:0007669"/>
    <property type="project" value="InterPro"/>
</dbReference>
<gene>
    <name evidence="2" type="ORF">V202x_30680</name>
</gene>
<sequence precursor="true">MNRICICLVFVLSLISPFSSYAQAAEKRYVLTSADGKVQTEKWDLSGNGWSVRKETLHGGKQEGIELITIDNGVMQIVIIPTRGMSIYEVRNKEMRLGWNSPVEGIVHPSFVDLDSRGGLGWLEGFNEWMVRCGLEFAGHPGTDEFVNNTGDKATMDLTLHGKIGNIPASEVEVIVDSEAPHRIRVRGIVYEKFFYGPKLKLIAEVSVVPGEDTFRIDDTVTNLGSSDQEFQLIYHTNFGAPLLGKGTKLHTAIKKIAPMNEHAGKSINSYATYEGPTKDFIEQVYLIEPLSNEDGMTGAVLQNAKGNRAASMYWSTKQLPYLTIWKNTAATEDGYVTGIEPATGYPYNRKVERAAGRVPKLAPGKMRRFTIDCGLHNGTSAVKTATEKIKTIQGKHKVKIQPHPPTLNNN</sequence>
<keyword evidence="1" id="KW-0732">Signal</keyword>
<evidence type="ECO:0000256" key="1">
    <source>
        <dbReference type="SAM" id="SignalP"/>
    </source>
</evidence>
<dbReference type="Pfam" id="PF14486">
    <property type="entry name" value="DUF4432"/>
    <property type="match status" value="1"/>
</dbReference>
<dbReference type="InterPro" id="IPR011013">
    <property type="entry name" value="Gal_mutarotase_sf_dom"/>
</dbReference>
<proteinExistence type="predicted"/>
<feature type="chain" id="PRO_5022049844" description="DUF4432 domain-containing protein" evidence="1">
    <location>
        <begin position="25"/>
        <end position="411"/>
    </location>
</feature>
<dbReference type="RefSeq" id="WP_145176315.1">
    <property type="nucleotide sequence ID" value="NZ_CP037422.1"/>
</dbReference>
<protein>
    <recommendedName>
        <fullName evidence="4">DUF4432 domain-containing protein</fullName>
    </recommendedName>
</protein>
<accession>A0A517WWW1</accession>
<name>A0A517WWW1_9PLAN</name>
<dbReference type="CDD" id="cd09023">
    <property type="entry name" value="Aldose_epim_Ec_c4013"/>
    <property type="match status" value="1"/>
</dbReference>
<organism evidence="2 3">
    <name type="scientific">Gimesia aquarii</name>
    <dbReference type="NCBI Taxonomy" id="2527964"/>
    <lineage>
        <taxon>Bacteria</taxon>
        <taxon>Pseudomonadati</taxon>
        <taxon>Planctomycetota</taxon>
        <taxon>Planctomycetia</taxon>
        <taxon>Planctomycetales</taxon>
        <taxon>Planctomycetaceae</taxon>
        <taxon>Gimesia</taxon>
    </lineage>
</organism>
<dbReference type="SUPFAM" id="SSF74650">
    <property type="entry name" value="Galactose mutarotase-like"/>
    <property type="match status" value="1"/>
</dbReference>
<keyword evidence="3" id="KW-1185">Reference proteome</keyword>
<dbReference type="GO" id="GO:0005975">
    <property type="term" value="P:carbohydrate metabolic process"/>
    <property type="evidence" value="ECO:0007669"/>
    <property type="project" value="InterPro"/>
</dbReference>